<dbReference type="InterPro" id="IPR035914">
    <property type="entry name" value="Sperma_CUB_dom_sf"/>
</dbReference>
<name>A0AAD7RX41_9TELE</name>
<gene>
    <name evidence="9" type="ORF">AAFF_G00085620</name>
</gene>
<dbReference type="PROSITE" id="PS00524">
    <property type="entry name" value="SMB_1"/>
    <property type="match status" value="4"/>
</dbReference>
<dbReference type="Pfam" id="PF01033">
    <property type="entry name" value="Somatomedin_B"/>
    <property type="match status" value="1"/>
</dbReference>
<dbReference type="Pfam" id="PF00100">
    <property type="entry name" value="Zona_pellucida"/>
    <property type="match status" value="1"/>
</dbReference>
<comment type="caution">
    <text evidence="4">Lacks conserved residue(s) required for the propagation of feature annotation.</text>
</comment>
<dbReference type="EMBL" id="JAINUG010000153">
    <property type="protein sequence ID" value="KAJ8391790.1"/>
    <property type="molecule type" value="Genomic_DNA"/>
</dbReference>
<dbReference type="InterPro" id="IPR036024">
    <property type="entry name" value="Somatomedin_B-like_dom_sf"/>
</dbReference>
<dbReference type="SMART" id="SM00241">
    <property type="entry name" value="ZP"/>
    <property type="match status" value="1"/>
</dbReference>
<dbReference type="AlphaFoldDB" id="A0AAD7RX41"/>
<reference evidence="9" key="1">
    <citation type="journal article" date="2023" name="Science">
        <title>Genome structures resolve the early diversification of teleost fishes.</title>
        <authorList>
            <person name="Parey E."/>
            <person name="Louis A."/>
            <person name="Montfort J."/>
            <person name="Bouchez O."/>
            <person name="Roques C."/>
            <person name="Iampietro C."/>
            <person name="Lluch J."/>
            <person name="Castinel A."/>
            <person name="Donnadieu C."/>
            <person name="Desvignes T."/>
            <person name="Floi Bucao C."/>
            <person name="Jouanno E."/>
            <person name="Wen M."/>
            <person name="Mejri S."/>
            <person name="Dirks R."/>
            <person name="Jansen H."/>
            <person name="Henkel C."/>
            <person name="Chen W.J."/>
            <person name="Zahm M."/>
            <person name="Cabau C."/>
            <person name="Klopp C."/>
            <person name="Thompson A.W."/>
            <person name="Robinson-Rechavi M."/>
            <person name="Braasch I."/>
            <person name="Lecointre G."/>
            <person name="Bobe J."/>
            <person name="Postlethwait J.H."/>
            <person name="Berthelot C."/>
            <person name="Roest Crollius H."/>
            <person name="Guiguen Y."/>
        </authorList>
    </citation>
    <scope>NUCLEOTIDE SEQUENCE</scope>
    <source>
        <strain evidence="9">NC1722</strain>
    </source>
</reference>
<feature type="domain" description="SMB" evidence="7">
    <location>
        <begin position="146"/>
        <end position="185"/>
    </location>
</feature>
<keyword evidence="10" id="KW-1185">Reference proteome</keyword>
<keyword evidence="2" id="KW-1015">Disulfide bond</keyword>
<dbReference type="InterPro" id="IPR000859">
    <property type="entry name" value="CUB_dom"/>
</dbReference>
<feature type="domain" description="CUB" evidence="6">
    <location>
        <begin position="36"/>
        <end position="147"/>
    </location>
</feature>
<evidence type="ECO:0000313" key="10">
    <source>
        <dbReference type="Proteomes" id="UP001221898"/>
    </source>
</evidence>
<organism evidence="9 10">
    <name type="scientific">Aldrovandia affinis</name>
    <dbReference type="NCBI Taxonomy" id="143900"/>
    <lineage>
        <taxon>Eukaryota</taxon>
        <taxon>Metazoa</taxon>
        <taxon>Chordata</taxon>
        <taxon>Craniata</taxon>
        <taxon>Vertebrata</taxon>
        <taxon>Euteleostomi</taxon>
        <taxon>Actinopterygii</taxon>
        <taxon>Neopterygii</taxon>
        <taxon>Teleostei</taxon>
        <taxon>Notacanthiformes</taxon>
        <taxon>Halosauridae</taxon>
        <taxon>Aldrovandia</taxon>
    </lineage>
</organism>
<protein>
    <recommendedName>
        <fullName evidence="11">Deleted in malignant brain tumors 1 protein-like</fullName>
    </recommendedName>
</protein>
<keyword evidence="5" id="KW-0732">Signal</keyword>
<feature type="chain" id="PRO_5042200652" description="Deleted in malignant brain tumors 1 protein-like" evidence="5">
    <location>
        <begin position="22"/>
        <end position="844"/>
    </location>
</feature>
<evidence type="ECO:0000256" key="5">
    <source>
        <dbReference type="SAM" id="SignalP"/>
    </source>
</evidence>
<feature type="signal peptide" evidence="5">
    <location>
        <begin position="1"/>
        <end position="21"/>
    </location>
</feature>
<dbReference type="PROSITE" id="PS51034">
    <property type="entry name" value="ZP_2"/>
    <property type="match status" value="1"/>
</dbReference>
<dbReference type="InterPro" id="IPR001212">
    <property type="entry name" value="Somatomedin_B_dom"/>
</dbReference>
<dbReference type="Proteomes" id="UP001221898">
    <property type="component" value="Unassembled WGS sequence"/>
</dbReference>
<dbReference type="SMART" id="SM00201">
    <property type="entry name" value="SO"/>
    <property type="match status" value="4"/>
</dbReference>
<keyword evidence="1" id="KW-0677">Repeat</keyword>
<feature type="domain" description="SMB" evidence="7">
    <location>
        <begin position="279"/>
        <end position="318"/>
    </location>
</feature>
<dbReference type="SUPFAM" id="SSF90188">
    <property type="entry name" value="Somatomedin B domain"/>
    <property type="match status" value="4"/>
</dbReference>
<accession>A0AAD7RX41</accession>
<evidence type="ECO:0008006" key="11">
    <source>
        <dbReference type="Google" id="ProtNLM"/>
    </source>
</evidence>
<sequence>MGIKTATFLLCSLVALRSAQGWYTTNEASTRQHVACGGELTASRGEFSSPNYPRTYPPNAHCQWRIQTSGSRTVNLNFTDFGLERDVPCRYDSVSVYDGPSASYPMLGKFCGSGTPSVSSTGTYMTVIFISDSSDNFQGFRAEYSIEESCRSNCGSSFGSCSCSYNCPYYGNCCHDYHDYCGTTTAEPQAPTTAPTTDYGSCRDNCGFNVGSCNCWDDCPYNWNCCPDYNDYGSCRHNCGYHVGSCSCWDNCRYYGNCCRDYYDYCGTRTAEPTAPTTGQGSCRYNCGSHVGSCSCSYNCRYYGNCCRDYYDYCGTTTAEPQVTTGQESCRYNCGSSFRNCSCSYNCPYYGNCCHDYYNYCGATTQDPQGTPGYSSCGGNLHGSGSFSSPNYPNYYHDNHYCTWQISAPSGQRIFLAITDLELENCCACDYIAVYDGPSTGYPSLGKVCSNPGGDNGTDSFHSSSRYMTVLFRTDSSVVGRGFRAEYSSSLSVSSGRVDCSSDDMNIVIQNSYLSSMGYSGHDLYVDDQHCRPRVLSHQVVFSFTLNTCGTRREFHNGRVVYRNSVRAYRSNNGEITRQSPFLLHVFCRMEKDTVAQNMYEARNIIDGELTGVGRFNATMAFYTSSNFYYPVTQSPYVVDLNAYIYTQVRLRRQDSALVLFLDTCSASPSPHDFSRSYDLVRDGCRQDSSYYAYASGNREVAQFRFQAFQFLRTHNNVYLQCKVIICKAHDYNSRCTQGCRSRVARDLQSDSEHETATVILGPIQRRGGSKGEEKPVLQEEPLEKAVIQEEPLEKAVIQEEPLEKAVIQEEPLEKAVIQEEPLEKAVIQEEPLEKAVLQAEVSH</sequence>
<dbReference type="InterPro" id="IPR048290">
    <property type="entry name" value="ZP_chr"/>
</dbReference>
<dbReference type="PANTHER" id="PTHR24251:SF30">
    <property type="entry name" value="MEMBRANE FRIZZLED-RELATED PROTEIN"/>
    <property type="match status" value="1"/>
</dbReference>
<comment type="caution">
    <text evidence="9">The sequence shown here is derived from an EMBL/GenBank/DDBJ whole genome shotgun (WGS) entry which is preliminary data.</text>
</comment>
<feature type="domain" description="ZP" evidence="8">
    <location>
        <begin position="499"/>
        <end position="743"/>
    </location>
</feature>
<evidence type="ECO:0000256" key="4">
    <source>
        <dbReference type="PROSITE-ProRule" id="PRU00059"/>
    </source>
</evidence>
<dbReference type="Gene3D" id="2.60.40.4100">
    <property type="entry name" value="Zona pellucida, ZP-C domain"/>
    <property type="match status" value="1"/>
</dbReference>
<dbReference type="InterPro" id="IPR042235">
    <property type="entry name" value="ZP-C_dom"/>
</dbReference>
<dbReference type="Gene3D" id="2.60.40.3210">
    <property type="entry name" value="Zona pellucida, ZP-N domain"/>
    <property type="match status" value="1"/>
</dbReference>
<evidence type="ECO:0000259" key="6">
    <source>
        <dbReference type="PROSITE" id="PS01180"/>
    </source>
</evidence>
<evidence type="ECO:0000256" key="3">
    <source>
        <dbReference type="ARBA" id="ARBA00023180"/>
    </source>
</evidence>
<dbReference type="CDD" id="cd00041">
    <property type="entry name" value="CUB"/>
    <property type="match status" value="2"/>
</dbReference>
<dbReference type="InterPro" id="IPR055355">
    <property type="entry name" value="ZP-C"/>
</dbReference>
<dbReference type="PROSITE" id="PS01180">
    <property type="entry name" value="CUB"/>
    <property type="match status" value="2"/>
</dbReference>
<evidence type="ECO:0000259" key="8">
    <source>
        <dbReference type="PROSITE" id="PS51034"/>
    </source>
</evidence>
<keyword evidence="3" id="KW-0325">Glycoprotein</keyword>
<dbReference type="Gene3D" id="4.10.410.20">
    <property type="match status" value="3"/>
</dbReference>
<feature type="domain" description="SMB" evidence="7">
    <location>
        <begin position="326"/>
        <end position="365"/>
    </location>
</feature>
<dbReference type="SUPFAM" id="SSF49854">
    <property type="entry name" value="Spermadhesin, CUB domain"/>
    <property type="match status" value="2"/>
</dbReference>
<feature type="domain" description="SMB" evidence="7">
    <location>
        <begin position="231"/>
        <end position="274"/>
    </location>
</feature>
<feature type="domain" description="CUB" evidence="6">
    <location>
        <begin position="361"/>
        <end position="490"/>
    </location>
</feature>
<dbReference type="Gene3D" id="2.60.120.290">
    <property type="entry name" value="Spermadhesin, CUB domain"/>
    <property type="match status" value="2"/>
</dbReference>
<evidence type="ECO:0000259" key="7">
    <source>
        <dbReference type="PROSITE" id="PS50958"/>
    </source>
</evidence>
<dbReference type="Pfam" id="PF00431">
    <property type="entry name" value="CUB"/>
    <property type="match status" value="2"/>
</dbReference>
<dbReference type="InterPro" id="IPR001507">
    <property type="entry name" value="ZP_dom"/>
</dbReference>
<dbReference type="SMART" id="SM00042">
    <property type="entry name" value="CUB"/>
    <property type="match status" value="2"/>
</dbReference>
<dbReference type="PANTHER" id="PTHR24251">
    <property type="entry name" value="OVOCHYMASE-RELATED"/>
    <property type="match status" value="1"/>
</dbReference>
<dbReference type="PROSITE" id="PS50958">
    <property type="entry name" value="SMB_2"/>
    <property type="match status" value="4"/>
</dbReference>
<evidence type="ECO:0000256" key="2">
    <source>
        <dbReference type="ARBA" id="ARBA00023157"/>
    </source>
</evidence>
<evidence type="ECO:0000313" key="9">
    <source>
        <dbReference type="EMBL" id="KAJ8391790.1"/>
    </source>
</evidence>
<dbReference type="FunFam" id="2.60.120.290:FF:000013">
    <property type="entry name" value="Membrane frizzled-related protein"/>
    <property type="match status" value="2"/>
</dbReference>
<dbReference type="PRINTS" id="PR00023">
    <property type="entry name" value="ZPELLUCIDA"/>
</dbReference>
<evidence type="ECO:0000256" key="1">
    <source>
        <dbReference type="ARBA" id="ARBA00022737"/>
    </source>
</evidence>
<proteinExistence type="predicted"/>
<dbReference type="FunFam" id="2.60.40.4100:FF:000005">
    <property type="entry name" value="Deleted in malignant brain tumors 1"/>
    <property type="match status" value="1"/>
</dbReference>